<protein>
    <submittedName>
        <fullName evidence="2">Uncharacterized protein</fullName>
    </submittedName>
</protein>
<keyword evidence="3" id="KW-1185">Reference proteome</keyword>
<dbReference type="KEGG" id="pacs:FAZ98_31730"/>
<gene>
    <name evidence="1" type="ORF">FAZ98_31250</name>
    <name evidence="2" type="ORF">FAZ98_31730</name>
</gene>
<dbReference type="KEGG" id="pacs:FAZ98_31250"/>
<organism evidence="2 3">
    <name type="scientific">Paraburkholderia acidisoli</name>
    <dbReference type="NCBI Taxonomy" id="2571748"/>
    <lineage>
        <taxon>Bacteria</taxon>
        <taxon>Pseudomonadati</taxon>
        <taxon>Pseudomonadota</taxon>
        <taxon>Betaproteobacteria</taxon>
        <taxon>Burkholderiales</taxon>
        <taxon>Burkholderiaceae</taxon>
        <taxon>Paraburkholderia</taxon>
    </lineage>
</organism>
<name>A0A7Z2GR01_9BURK</name>
<dbReference type="AlphaFoldDB" id="A0A7Z2GR01"/>
<dbReference type="EMBL" id="CP046916">
    <property type="protein sequence ID" value="QGZ66362.1"/>
    <property type="molecule type" value="Genomic_DNA"/>
</dbReference>
<reference evidence="2 3" key="1">
    <citation type="submission" date="2019-12" db="EMBL/GenBank/DDBJ databases">
        <title>Paraburkholderia acidiphila 7Q-K02 sp. nov and Paraburkholderia acidisoli DHF22 sp. nov., two strains isolated from forest soil.</title>
        <authorList>
            <person name="Gao Z."/>
            <person name="Qiu L."/>
        </authorList>
    </citation>
    <scope>NUCLEOTIDE SEQUENCE [LARGE SCALE GENOMIC DNA]</scope>
    <source>
        <strain evidence="2 3">DHF22</strain>
    </source>
</reference>
<sequence length="86" mass="9373">MKASFRITEEGRKALRDLPQPAPMTHAEEVKALMAKGMKIIFTRGHAVWAFAPKALSCWSPYSAAFPAAHDVSQYLALGGEIVTIS</sequence>
<proteinExistence type="predicted"/>
<evidence type="ECO:0000313" key="2">
    <source>
        <dbReference type="EMBL" id="QGZ66362.1"/>
    </source>
</evidence>
<dbReference type="OrthoDB" id="9941711at2"/>
<dbReference type="Proteomes" id="UP000433577">
    <property type="component" value="Chromosome 4"/>
</dbReference>
<accession>A0A7Z2GR01</accession>
<evidence type="ECO:0000313" key="3">
    <source>
        <dbReference type="Proteomes" id="UP000433577"/>
    </source>
</evidence>
<dbReference type="EMBL" id="CP046916">
    <property type="protein sequence ID" value="QGZ66277.1"/>
    <property type="molecule type" value="Genomic_DNA"/>
</dbReference>
<dbReference type="RefSeq" id="WP_158957546.1">
    <property type="nucleotide sequence ID" value="NZ_CP046916.1"/>
</dbReference>
<evidence type="ECO:0000313" key="1">
    <source>
        <dbReference type="EMBL" id="QGZ66277.1"/>
    </source>
</evidence>